<dbReference type="Pfam" id="PF02602">
    <property type="entry name" value="HEM4"/>
    <property type="match status" value="1"/>
</dbReference>
<dbReference type="GO" id="GO:0032259">
    <property type="term" value="P:methylation"/>
    <property type="evidence" value="ECO:0007669"/>
    <property type="project" value="UniProtKB-KW"/>
</dbReference>
<proteinExistence type="inferred from homology"/>
<dbReference type="PANTHER" id="PTHR45790:SF3">
    <property type="entry name" value="S-ADENOSYL-L-METHIONINE-DEPENDENT UROPORPHYRINOGEN III METHYLTRANSFERASE, CHLOROPLASTIC"/>
    <property type="match status" value="1"/>
</dbReference>
<dbReference type="RefSeq" id="WP_353865021.1">
    <property type="nucleotide sequence ID" value="NZ_CP088295.1"/>
</dbReference>
<dbReference type="Proteomes" id="UP001058860">
    <property type="component" value="Chromosome"/>
</dbReference>
<dbReference type="SUPFAM" id="SSF69618">
    <property type="entry name" value="HemD-like"/>
    <property type="match status" value="1"/>
</dbReference>
<dbReference type="InterPro" id="IPR036108">
    <property type="entry name" value="4pyrrol_syn_uPrphyn_synt_sf"/>
</dbReference>
<name>A0ABY5PIU6_9ACTN</name>
<dbReference type="CDD" id="cd11642">
    <property type="entry name" value="SUMT"/>
    <property type="match status" value="1"/>
</dbReference>
<evidence type="ECO:0000256" key="4">
    <source>
        <dbReference type="ARBA" id="ARBA00022691"/>
    </source>
</evidence>
<dbReference type="InterPro" id="IPR003754">
    <property type="entry name" value="4pyrrol_synth_uPrphyn_synth"/>
</dbReference>
<dbReference type="EC" id="2.1.1.107" evidence="1"/>
<dbReference type="InterPro" id="IPR035996">
    <property type="entry name" value="4pyrrol_Methylase_sf"/>
</dbReference>
<feature type="domain" description="Tetrapyrrole biosynthesis uroporphyrinogen III synthase" evidence="8">
    <location>
        <begin position="265"/>
        <end position="475"/>
    </location>
</feature>
<dbReference type="PROSITE" id="PS00840">
    <property type="entry name" value="SUMT_2"/>
    <property type="match status" value="1"/>
</dbReference>
<organism evidence="9 10">
    <name type="scientific">Svornostia abyssi</name>
    <dbReference type="NCBI Taxonomy" id="2898438"/>
    <lineage>
        <taxon>Bacteria</taxon>
        <taxon>Bacillati</taxon>
        <taxon>Actinomycetota</taxon>
        <taxon>Thermoleophilia</taxon>
        <taxon>Solirubrobacterales</taxon>
        <taxon>Baekduiaceae</taxon>
        <taxon>Svornostia</taxon>
    </lineage>
</organism>
<evidence type="ECO:0000259" key="7">
    <source>
        <dbReference type="Pfam" id="PF00590"/>
    </source>
</evidence>
<sequence length="484" mass="50579">MTVYLVGAGPGDPGLLTVRGLELIRSADVILHDKLIPWEALREARADAELIDVGKIGGGKQVPQDVTNALLVEKGQEGKDVVRLKGGDPFVFGRGGEEAQVLRAAGIPFEVVPGVTSGIAGPAYAGIPVTQRHVSAAVAFVTGHEDPSKPDTMLDWAALAAFPGTLALYMGVKALPRIASALIEHGRHADEPAAVVQRGTLPDQRTVTAPLGELPDVAKAAGIKAPAIIIVGGVADLHDEIAWFEDRPLAGKTVVVTRAKAQASALADRFRALGAAVIEAPAIGISPLPVDLPDLSSFDLLCLTSPNAVARLFELIRDARDLAGLKIAVIGPGTASALRDRGIEPDIVPERFVGEGLLEALEGVDVRRALIARARDARDVLPDGLRARGVEVEVLTTYEAVAEPLRDGVREAALEADYVTFASGSSGRYFFDAVDGARPQGRIVTIGPTTSGVLRDLGVEPDVEAEVQTPDGLIAAVLADAAQR</sequence>
<keyword evidence="3 6" id="KW-0808">Transferase</keyword>
<reference evidence="10" key="1">
    <citation type="submission" date="2021-11" db="EMBL/GenBank/DDBJ databases">
        <title>Cultivation dependent microbiological survey of springs from the worlds oldest radium mine currently devoted to the extraction of radon-saturated water.</title>
        <authorList>
            <person name="Kapinusova G."/>
            <person name="Smrhova T."/>
            <person name="Strejcek M."/>
            <person name="Suman J."/>
            <person name="Jani K."/>
            <person name="Pajer P."/>
            <person name="Uhlik O."/>
        </authorList>
    </citation>
    <scope>NUCLEOTIDE SEQUENCE [LARGE SCALE GENOMIC DNA]</scope>
    <source>
        <strain evidence="10">J379</strain>
    </source>
</reference>
<comment type="similarity">
    <text evidence="6">Belongs to the precorrin methyltransferase family.</text>
</comment>
<dbReference type="SUPFAM" id="SSF53790">
    <property type="entry name" value="Tetrapyrrole methylase"/>
    <property type="match status" value="1"/>
</dbReference>
<accession>A0ABY5PIU6</accession>
<dbReference type="NCBIfam" id="TIGR01469">
    <property type="entry name" value="cobA_cysG_Cterm"/>
    <property type="match status" value="1"/>
</dbReference>
<dbReference type="InterPro" id="IPR014777">
    <property type="entry name" value="4pyrrole_Mease_sub1"/>
</dbReference>
<evidence type="ECO:0000313" key="9">
    <source>
        <dbReference type="EMBL" id="UUY04541.1"/>
    </source>
</evidence>
<dbReference type="Gene3D" id="3.30.950.10">
    <property type="entry name" value="Methyltransferase, Cobalt-precorrin-4 Transmethylase, Domain 2"/>
    <property type="match status" value="1"/>
</dbReference>
<evidence type="ECO:0000256" key="6">
    <source>
        <dbReference type="RuleBase" id="RU003960"/>
    </source>
</evidence>
<dbReference type="InterPro" id="IPR006366">
    <property type="entry name" value="CobA/CysG_C"/>
</dbReference>
<keyword evidence="2 6" id="KW-0489">Methyltransferase</keyword>
<evidence type="ECO:0000313" key="10">
    <source>
        <dbReference type="Proteomes" id="UP001058860"/>
    </source>
</evidence>
<dbReference type="InterPro" id="IPR003043">
    <property type="entry name" value="Uropor_MeTrfase_CS"/>
</dbReference>
<evidence type="ECO:0000259" key="8">
    <source>
        <dbReference type="Pfam" id="PF02602"/>
    </source>
</evidence>
<keyword evidence="10" id="KW-1185">Reference proteome</keyword>
<dbReference type="Pfam" id="PF00590">
    <property type="entry name" value="TP_methylase"/>
    <property type="match status" value="1"/>
</dbReference>
<dbReference type="PROSITE" id="PS00839">
    <property type="entry name" value="SUMT_1"/>
    <property type="match status" value="1"/>
</dbReference>
<keyword evidence="4" id="KW-0949">S-adenosyl-L-methionine</keyword>
<evidence type="ECO:0000256" key="2">
    <source>
        <dbReference type="ARBA" id="ARBA00022603"/>
    </source>
</evidence>
<protein>
    <recommendedName>
        <fullName evidence="1">uroporphyrinogen-III C-methyltransferase</fullName>
        <ecNumber evidence="1">2.1.1.107</ecNumber>
    </recommendedName>
</protein>
<dbReference type="CDD" id="cd06578">
    <property type="entry name" value="HemD"/>
    <property type="match status" value="1"/>
</dbReference>
<evidence type="ECO:0000256" key="1">
    <source>
        <dbReference type="ARBA" id="ARBA00012162"/>
    </source>
</evidence>
<dbReference type="InterPro" id="IPR050161">
    <property type="entry name" value="Siro_Cobalamin_biosynth"/>
</dbReference>
<gene>
    <name evidence="9" type="primary">cobA</name>
    <name evidence="9" type="ORF">LRS13_03110</name>
</gene>
<dbReference type="Gene3D" id="3.40.50.10090">
    <property type="match status" value="2"/>
</dbReference>
<dbReference type="GO" id="GO:0004851">
    <property type="term" value="F:uroporphyrin-III C-methyltransferase activity"/>
    <property type="evidence" value="ECO:0007669"/>
    <property type="project" value="UniProtKB-EC"/>
</dbReference>
<evidence type="ECO:0000256" key="5">
    <source>
        <dbReference type="ARBA" id="ARBA00023244"/>
    </source>
</evidence>
<dbReference type="PANTHER" id="PTHR45790">
    <property type="entry name" value="SIROHEME SYNTHASE-RELATED"/>
    <property type="match status" value="1"/>
</dbReference>
<dbReference type="InterPro" id="IPR014776">
    <property type="entry name" value="4pyrrole_Mease_sub2"/>
</dbReference>
<dbReference type="NCBIfam" id="NF004790">
    <property type="entry name" value="PRK06136.1"/>
    <property type="match status" value="1"/>
</dbReference>
<feature type="domain" description="Tetrapyrrole methylase" evidence="7">
    <location>
        <begin position="2"/>
        <end position="214"/>
    </location>
</feature>
<dbReference type="Gene3D" id="3.40.1010.10">
    <property type="entry name" value="Cobalt-precorrin-4 Transmethylase, Domain 1"/>
    <property type="match status" value="1"/>
</dbReference>
<dbReference type="EMBL" id="CP088295">
    <property type="protein sequence ID" value="UUY04541.1"/>
    <property type="molecule type" value="Genomic_DNA"/>
</dbReference>
<keyword evidence="5" id="KW-0627">Porphyrin biosynthesis</keyword>
<dbReference type="InterPro" id="IPR000878">
    <property type="entry name" value="4pyrrol_Mease"/>
</dbReference>
<evidence type="ECO:0000256" key="3">
    <source>
        <dbReference type="ARBA" id="ARBA00022679"/>
    </source>
</evidence>